<protein>
    <submittedName>
        <fullName evidence="5">AraC-type DNA-binding protein</fullName>
    </submittedName>
    <submittedName>
        <fullName evidence="6">Helix-turn-helix transcriptional regulator</fullName>
    </submittedName>
</protein>
<dbReference type="OrthoDB" id="643086at2"/>
<reference evidence="6 8" key="2">
    <citation type="submission" date="2023-11" db="EMBL/GenBank/DDBJ databases">
        <title>MicrobeMod: A computational toolkit for identifying prokaryotic methylation and restriction-modification with nanopore sequencing.</title>
        <authorList>
            <person name="Crits-Christoph A."/>
            <person name="Kang S.C."/>
            <person name="Lee H."/>
            <person name="Ostrov N."/>
        </authorList>
    </citation>
    <scope>NUCLEOTIDE SEQUENCE [LARGE SCALE GENOMIC DNA]</scope>
    <source>
        <strain evidence="6 8">ATCC 23090</strain>
    </source>
</reference>
<keyword evidence="3" id="KW-0804">Transcription</keyword>
<evidence type="ECO:0000259" key="4">
    <source>
        <dbReference type="PROSITE" id="PS01124"/>
    </source>
</evidence>
<dbReference type="PRINTS" id="PR00032">
    <property type="entry name" value="HTHARAC"/>
</dbReference>
<dbReference type="RefSeq" id="WP_072364212.1">
    <property type="nucleotide sequence ID" value="NZ_CP139972.1"/>
</dbReference>
<proteinExistence type="predicted"/>
<organism evidence="5 7">
    <name type="scientific">Chitinophaga sancti</name>
    <dbReference type="NCBI Taxonomy" id="1004"/>
    <lineage>
        <taxon>Bacteria</taxon>
        <taxon>Pseudomonadati</taxon>
        <taxon>Bacteroidota</taxon>
        <taxon>Chitinophagia</taxon>
        <taxon>Chitinophagales</taxon>
        <taxon>Chitinophagaceae</taxon>
        <taxon>Chitinophaga</taxon>
    </lineage>
</organism>
<evidence type="ECO:0000313" key="6">
    <source>
        <dbReference type="EMBL" id="WQG90807.1"/>
    </source>
</evidence>
<evidence type="ECO:0000256" key="1">
    <source>
        <dbReference type="ARBA" id="ARBA00023015"/>
    </source>
</evidence>
<dbReference type="GO" id="GO:0003700">
    <property type="term" value="F:DNA-binding transcription factor activity"/>
    <property type="evidence" value="ECO:0007669"/>
    <property type="project" value="InterPro"/>
</dbReference>
<dbReference type="PROSITE" id="PS01124">
    <property type="entry name" value="HTH_ARAC_FAMILY_2"/>
    <property type="match status" value="1"/>
</dbReference>
<keyword evidence="8" id="KW-1185">Reference proteome</keyword>
<dbReference type="SUPFAM" id="SSF46689">
    <property type="entry name" value="Homeodomain-like"/>
    <property type="match status" value="1"/>
</dbReference>
<dbReference type="STRING" id="1004.SAMN05661012_05138"/>
<evidence type="ECO:0000313" key="8">
    <source>
        <dbReference type="Proteomes" id="UP001326715"/>
    </source>
</evidence>
<evidence type="ECO:0000313" key="5">
    <source>
        <dbReference type="EMBL" id="SFW81763.1"/>
    </source>
</evidence>
<reference evidence="5 7" key="1">
    <citation type="submission" date="2016-11" db="EMBL/GenBank/DDBJ databases">
        <authorList>
            <person name="Jaros S."/>
            <person name="Januszkiewicz K."/>
            <person name="Wedrychowicz H."/>
        </authorList>
    </citation>
    <scope>NUCLEOTIDE SEQUENCE [LARGE SCALE GENOMIC DNA]</scope>
    <source>
        <strain evidence="5 7">DSM 784</strain>
    </source>
</reference>
<dbReference type="PANTHER" id="PTHR43280:SF32">
    <property type="entry name" value="TRANSCRIPTIONAL REGULATORY PROTEIN"/>
    <property type="match status" value="1"/>
</dbReference>
<evidence type="ECO:0000256" key="3">
    <source>
        <dbReference type="ARBA" id="ARBA00023163"/>
    </source>
</evidence>
<name>A0A1K1SBL7_9BACT</name>
<dbReference type="InterPro" id="IPR009057">
    <property type="entry name" value="Homeodomain-like_sf"/>
</dbReference>
<dbReference type="AlphaFoldDB" id="A0A1K1SBL7"/>
<evidence type="ECO:0000256" key="2">
    <source>
        <dbReference type="ARBA" id="ARBA00023125"/>
    </source>
</evidence>
<dbReference type="Proteomes" id="UP001326715">
    <property type="component" value="Chromosome"/>
</dbReference>
<sequence>MSPDQIIKINTVEEFTEKFGFPSSGHPLLSVNRLAGVNYTLPPKQTTQFNLYSIVFKQGVKGTSLYGWREYDFSKGQMNFFAPGQIMQWDETVDHSRSSGWLLVFHPDFIRKYPLGNKITRLKYFSYETNEALHMSDAERLIIENIIEHIAGECSNNIDEHSQDIIVSQIDLLLNYADRFYKRQFRTRFSVESDIVFRFQSVLQMHFENEQRQLITVSDIAGELSMSTHYLSELLRNITGMSAQQHIHAFVIDKAKSLLLTTNLTISEVAYRLGFEYPGYFNRLFKNKTGQTPLEFRNMN</sequence>
<dbReference type="Proteomes" id="UP000183788">
    <property type="component" value="Unassembled WGS sequence"/>
</dbReference>
<accession>A0A1K1SBL7</accession>
<dbReference type="EMBL" id="FPIZ01000020">
    <property type="protein sequence ID" value="SFW81763.1"/>
    <property type="molecule type" value="Genomic_DNA"/>
</dbReference>
<dbReference type="InterPro" id="IPR020449">
    <property type="entry name" value="Tscrpt_reg_AraC-type_HTH"/>
</dbReference>
<dbReference type="Pfam" id="PF12833">
    <property type="entry name" value="HTH_18"/>
    <property type="match status" value="1"/>
</dbReference>
<dbReference type="PANTHER" id="PTHR43280">
    <property type="entry name" value="ARAC-FAMILY TRANSCRIPTIONAL REGULATOR"/>
    <property type="match status" value="1"/>
</dbReference>
<dbReference type="InterPro" id="IPR018060">
    <property type="entry name" value="HTH_AraC"/>
</dbReference>
<dbReference type="Gene3D" id="1.10.10.60">
    <property type="entry name" value="Homeodomain-like"/>
    <property type="match status" value="2"/>
</dbReference>
<keyword evidence="2 5" id="KW-0238">DNA-binding</keyword>
<feature type="domain" description="HTH araC/xylS-type" evidence="4">
    <location>
        <begin position="200"/>
        <end position="299"/>
    </location>
</feature>
<gene>
    <name evidence="5" type="ORF">SAMN05661012_05138</name>
    <name evidence="6" type="ORF">SR876_04810</name>
</gene>
<keyword evidence="1" id="KW-0805">Transcription regulation</keyword>
<dbReference type="GO" id="GO:0043565">
    <property type="term" value="F:sequence-specific DNA binding"/>
    <property type="evidence" value="ECO:0007669"/>
    <property type="project" value="InterPro"/>
</dbReference>
<dbReference type="EMBL" id="CP140154">
    <property type="protein sequence ID" value="WQG90807.1"/>
    <property type="molecule type" value="Genomic_DNA"/>
</dbReference>
<dbReference type="SMART" id="SM00342">
    <property type="entry name" value="HTH_ARAC"/>
    <property type="match status" value="1"/>
</dbReference>
<evidence type="ECO:0000313" key="7">
    <source>
        <dbReference type="Proteomes" id="UP000183788"/>
    </source>
</evidence>